<evidence type="ECO:0000313" key="9">
    <source>
        <dbReference type="EMBL" id="AGQ19146.1"/>
    </source>
</evidence>
<protein>
    <submittedName>
        <fullName evidence="9">Uncharacterized protein</fullName>
    </submittedName>
</protein>
<evidence type="ECO:0000256" key="2">
    <source>
        <dbReference type="ARBA" id="ARBA00022475"/>
    </source>
</evidence>
<name>S5DJY5_9ACTN</name>
<dbReference type="PANTHER" id="PTHR40060">
    <property type="entry name" value="UPF0316 PROTEIN YEBE"/>
    <property type="match status" value="1"/>
</dbReference>
<evidence type="ECO:0000259" key="7">
    <source>
        <dbReference type="Pfam" id="PF10035"/>
    </source>
</evidence>
<feature type="domain" description="DUF2179" evidence="7">
    <location>
        <begin position="114"/>
        <end position="161"/>
    </location>
</feature>
<dbReference type="Pfam" id="PF10035">
    <property type="entry name" value="DUF2179"/>
    <property type="match status" value="1"/>
</dbReference>
<sequence length="171" mass="18755">MNILLAALSIFFLRLLDQTLGTLRVLYVNKGKPVFGAVLGFIESAIWVVAISRVIQDLNDPLLIFGYALGFASGTIMGSYIENTIAIGDIVVRIFAPKDTDSMEVARELREKGFGVTIINGEGMHGEVSIAWCVTPRKRVKEVLKIVSEINPDAYVTTEPTNPTKLTGNRK</sequence>
<comment type="subcellular location">
    <subcellularLocation>
        <location evidence="1">Cell membrane</location>
        <topology evidence="1">Multi-pass membrane protein</topology>
    </subcellularLocation>
</comment>
<feature type="transmembrane region" description="Helical" evidence="6">
    <location>
        <begin position="62"/>
        <end position="81"/>
    </location>
</feature>
<accession>S5DJY5</accession>
<evidence type="ECO:0000256" key="4">
    <source>
        <dbReference type="ARBA" id="ARBA00022989"/>
    </source>
</evidence>
<organism evidence="9">
    <name type="scientific">Candidatus Actinomarina minuta</name>
    <dbReference type="NCBI Taxonomy" id="1389454"/>
    <lineage>
        <taxon>Bacteria</taxon>
        <taxon>Bacillati</taxon>
        <taxon>Actinomycetota</taxon>
        <taxon>Actinomycetes</taxon>
        <taxon>Candidatus Actinomarinidae</taxon>
        <taxon>Candidatus Actinomarinales</taxon>
        <taxon>Candidatus Actinomarineae</taxon>
        <taxon>Candidatus Actinomarinaceae</taxon>
        <taxon>Candidatus Actinomarina</taxon>
    </lineage>
</organism>
<reference evidence="9" key="1">
    <citation type="journal article" date="2013" name="Sci. Rep.">
        <title>Metagenomics uncovers a new group of low GC and ultra-small marine Actinobacteria.</title>
        <authorList>
            <person name="Ghai R."/>
            <person name="Mizuno C.M."/>
            <person name="Picazo A."/>
            <person name="Camacho A."/>
            <person name="Rodriguez-Valera F."/>
        </authorList>
    </citation>
    <scope>NUCLEOTIDE SEQUENCE</scope>
</reference>
<dbReference type="CDD" id="cd16381">
    <property type="entry name" value="YitT_C_like_1"/>
    <property type="match status" value="1"/>
</dbReference>
<dbReference type="InterPro" id="IPR015867">
    <property type="entry name" value="N-reg_PII/ATP_PRibTrfase_C"/>
</dbReference>
<evidence type="ECO:0000256" key="5">
    <source>
        <dbReference type="ARBA" id="ARBA00023136"/>
    </source>
</evidence>
<keyword evidence="2" id="KW-1003">Cell membrane</keyword>
<evidence type="ECO:0000256" key="1">
    <source>
        <dbReference type="ARBA" id="ARBA00004651"/>
    </source>
</evidence>
<dbReference type="Gene3D" id="3.30.70.120">
    <property type="match status" value="1"/>
</dbReference>
<dbReference type="InterPro" id="IPR022930">
    <property type="entry name" value="UPF0316"/>
</dbReference>
<proteinExistence type="predicted"/>
<dbReference type="Pfam" id="PF18955">
    <property type="entry name" value="DUF5698"/>
    <property type="match status" value="1"/>
</dbReference>
<dbReference type="InterPro" id="IPR044035">
    <property type="entry name" value="DUF5698"/>
</dbReference>
<keyword evidence="3 6" id="KW-0812">Transmembrane</keyword>
<evidence type="ECO:0000256" key="6">
    <source>
        <dbReference type="SAM" id="Phobius"/>
    </source>
</evidence>
<feature type="transmembrane region" description="Helical" evidence="6">
    <location>
        <begin position="34"/>
        <end position="55"/>
    </location>
</feature>
<dbReference type="PANTHER" id="PTHR40060:SF1">
    <property type="entry name" value="UPF0316 PROTEIN YEBE"/>
    <property type="match status" value="1"/>
</dbReference>
<dbReference type="GO" id="GO:0005886">
    <property type="term" value="C:plasma membrane"/>
    <property type="evidence" value="ECO:0007669"/>
    <property type="project" value="UniProtKB-SubCell"/>
</dbReference>
<evidence type="ECO:0000259" key="8">
    <source>
        <dbReference type="Pfam" id="PF18955"/>
    </source>
</evidence>
<evidence type="ECO:0000256" key="3">
    <source>
        <dbReference type="ARBA" id="ARBA00022692"/>
    </source>
</evidence>
<dbReference type="InterPro" id="IPR019264">
    <property type="entry name" value="DUF2179"/>
</dbReference>
<keyword evidence="4 6" id="KW-1133">Transmembrane helix</keyword>
<keyword evidence="5 6" id="KW-0472">Membrane</keyword>
<feature type="domain" description="DUF5698" evidence="8">
    <location>
        <begin position="22"/>
        <end position="78"/>
    </location>
</feature>
<dbReference type="EMBL" id="KC811123">
    <property type="protein sequence ID" value="AGQ19146.1"/>
    <property type="molecule type" value="Genomic_DNA"/>
</dbReference>
<dbReference type="AlphaFoldDB" id="S5DJY5"/>